<evidence type="ECO:0000256" key="3">
    <source>
        <dbReference type="ARBA" id="ARBA00022898"/>
    </source>
</evidence>
<comment type="cofactor">
    <cofactor evidence="1">
        <name>pyridoxal 5'-phosphate</name>
        <dbReference type="ChEBI" id="CHEBI:597326"/>
    </cofactor>
</comment>
<feature type="domain" description="Aminotransferase class I/classII large" evidence="6">
    <location>
        <begin position="31"/>
        <end position="231"/>
    </location>
</feature>
<dbReference type="GO" id="GO:0047804">
    <property type="term" value="F:cysteine-S-conjugate beta-lyase activity"/>
    <property type="evidence" value="ECO:0007669"/>
    <property type="project" value="UniProtKB-EC"/>
</dbReference>
<dbReference type="SUPFAM" id="SSF53383">
    <property type="entry name" value="PLP-dependent transferases"/>
    <property type="match status" value="1"/>
</dbReference>
<evidence type="ECO:0000256" key="1">
    <source>
        <dbReference type="ARBA" id="ARBA00001933"/>
    </source>
</evidence>
<dbReference type="GO" id="GO:0030170">
    <property type="term" value="F:pyridoxal phosphate binding"/>
    <property type="evidence" value="ECO:0007669"/>
    <property type="project" value="InterPro"/>
</dbReference>
<dbReference type="Gene3D" id="3.40.640.10">
    <property type="entry name" value="Type I PLP-dependent aspartate aminotransferase-like (Major domain)"/>
    <property type="match status" value="1"/>
</dbReference>
<comment type="caution">
    <text evidence="7">The sequence shown here is derived from an EMBL/GenBank/DDBJ whole genome shotgun (WGS) entry which is preliminary data.</text>
</comment>
<proteinExistence type="inferred from homology"/>
<evidence type="ECO:0000313" key="7">
    <source>
        <dbReference type="EMBL" id="GAH27573.1"/>
    </source>
</evidence>
<accession>X1G3I2</accession>
<feature type="non-terminal residue" evidence="7">
    <location>
        <position position="1"/>
    </location>
</feature>
<name>X1G3I2_9ZZZZ</name>
<sequence length="231" mass="27031">YIDRSNTHSEKWDGVSHIFKKPNLLPLWVADMDFLAPLPIRKALIKRAKHGIYGYTFFPTEYYTAVINWFKRHHNWDIKKNWITYTPGVIPGINLTIQLFSKSRDKIIIQNPAYPPFFSAVKNNDRRRLLNPLKLSNKYYEIDFEDLEVKVKTPSTRILILCNPHNPTGRVWTKKELIHLGEICLQNNILVLSDEIHCDLIYPKYKHIPFASISDEFAQNSITCTSPSKTF</sequence>
<evidence type="ECO:0000256" key="4">
    <source>
        <dbReference type="ARBA" id="ARBA00023239"/>
    </source>
</evidence>
<dbReference type="PANTHER" id="PTHR43525">
    <property type="entry name" value="PROTEIN MALY"/>
    <property type="match status" value="1"/>
</dbReference>
<gene>
    <name evidence="7" type="ORF">S03H2_07993</name>
</gene>
<evidence type="ECO:0000256" key="5">
    <source>
        <dbReference type="ARBA" id="ARBA00037974"/>
    </source>
</evidence>
<dbReference type="PANTHER" id="PTHR43525:SF1">
    <property type="entry name" value="PROTEIN MALY"/>
    <property type="match status" value="1"/>
</dbReference>
<dbReference type="InterPro" id="IPR015422">
    <property type="entry name" value="PyrdxlP-dep_Trfase_small"/>
</dbReference>
<dbReference type="EMBL" id="BARU01003799">
    <property type="protein sequence ID" value="GAH27573.1"/>
    <property type="molecule type" value="Genomic_DNA"/>
</dbReference>
<dbReference type="Pfam" id="PF00155">
    <property type="entry name" value="Aminotran_1_2"/>
    <property type="match status" value="1"/>
</dbReference>
<dbReference type="InterPro" id="IPR015421">
    <property type="entry name" value="PyrdxlP-dep_Trfase_major"/>
</dbReference>
<dbReference type="InterPro" id="IPR004839">
    <property type="entry name" value="Aminotransferase_I/II_large"/>
</dbReference>
<reference evidence="7" key="1">
    <citation type="journal article" date="2014" name="Front. Microbiol.">
        <title>High frequency of phylogenetically diverse reductive dehalogenase-homologous genes in deep subseafloor sedimentary metagenomes.</title>
        <authorList>
            <person name="Kawai M."/>
            <person name="Futagami T."/>
            <person name="Toyoda A."/>
            <person name="Takaki Y."/>
            <person name="Nishi S."/>
            <person name="Hori S."/>
            <person name="Arai W."/>
            <person name="Tsubouchi T."/>
            <person name="Morono Y."/>
            <person name="Uchiyama I."/>
            <person name="Ito T."/>
            <person name="Fujiyama A."/>
            <person name="Inagaki F."/>
            <person name="Takami H."/>
        </authorList>
    </citation>
    <scope>NUCLEOTIDE SEQUENCE</scope>
    <source>
        <strain evidence="7">Expedition CK06-06</strain>
    </source>
</reference>
<dbReference type="EC" id="4.4.1.13" evidence="2"/>
<protein>
    <recommendedName>
        <fullName evidence="2">cysteine-S-conjugate beta-lyase</fullName>
        <ecNumber evidence="2">4.4.1.13</ecNumber>
    </recommendedName>
</protein>
<comment type="similarity">
    <text evidence="5">Belongs to the class-II pyridoxal-phosphate-dependent aminotransferase family. MalY/PatB cystathionine beta-lyase subfamily.</text>
</comment>
<dbReference type="CDD" id="cd00609">
    <property type="entry name" value="AAT_like"/>
    <property type="match status" value="1"/>
</dbReference>
<organism evidence="7">
    <name type="scientific">marine sediment metagenome</name>
    <dbReference type="NCBI Taxonomy" id="412755"/>
    <lineage>
        <taxon>unclassified sequences</taxon>
        <taxon>metagenomes</taxon>
        <taxon>ecological metagenomes</taxon>
    </lineage>
</organism>
<dbReference type="InterPro" id="IPR015424">
    <property type="entry name" value="PyrdxlP-dep_Trfase"/>
</dbReference>
<dbReference type="AlphaFoldDB" id="X1G3I2"/>
<keyword evidence="3" id="KW-0663">Pyridoxal phosphate</keyword>
<evidence type="ECO:0000256" key="2">
    <source>
        <dbReference type="ARBA" id="ARBA00012224"/>
    </source>
</evidence>
<dbReference type="Gene3D" id="3.90.1150.10">
    <property type="entry name" value="Aspartate Aminotransferase, domain 1"/>
    <property type="match status" value="1"/>
</dbReference>
<evidence type="ECO:0000259" key="6">
    <source>
        <dbReference type="Pfam" id="PF00155"/>
    </source>
</evidence>
<dbReference type="InterPro" id="IPR051798">
    <property type="entry name" value="Class-II_PLP-Dep_Aminotrans"/>
</dbReference>
<keyword evidence="4" id="KW-0456">Lyase</keyword>